<evidence type="ECO:0000313" key="2">
    <source>
        <dbReference type="Proteomes" id="UP000198914"/>
    </source>
</evidence>
<dbReference type="EMBL" id="FNPX01000014">
    <property type="protein sequence ID" value="SDZ42218.1"/>
    <property type="molecule type" value="Genomic_DNA"/>
</dbReference>
<dbReference type="RefSeq" id="WP_092646962.1">
    <property type="nucleotide sequence ID" value="NZ_FNPX01000014.1"/>
</dbReference>
<proteinExistence type="predicted"/>
<protein>
    <recommendedName>
        <fullName evidence="3">DUF4145 domain-containing protein</fullName>
    </recommendedName>
</protein>
<accession>A0A1H3SX57</accession>
<gene>
    <name evidence="1" type="ORF">SAMN05444004_11411</name>
</gene>
<evidence type="ECO:0000313" key="1">
    <source>
        <dbReference type="EMBL" id="SDZ42218.1"/>
    </source>
</evidence>
<evidence type="ECO:0008006" key="3">
    <source>
        <dbReference type="Google" id="ProtNLM"/>
    </source>
</evidence>
<organism evidence="1 2">
    <name type="scientific">Jannaschia faecimaris</name>
    <dbReference type="NCBI Taxonomy" id="1244108"/>
    <lineage>
        <taxon>Bacteria</taxon>
        <taxon>Pseudomonadati</taxon>
        <taxon>Pseudomonadota</taxon>
        <taxon>Alphaproteobacteria</taxon>
        <taxon>Rhodobacterales</taxon>
        <taxon>Roseobacteraceae</taxon>
        <taxon>Jannaschia</taxon>
    </lineage>
</organism>
<name>A0A1H3SX57_9RHOB</name>
<dbReference type="SUPFAM" id="SSF158668">
    <property type="entry name" value="MtlR-like"/>
    <property type="match status" value="1"/>
</dbReference>
<keyword evidence="2" id="KW-1185">Reference proteome</keyword>
<dbReference type="Gene3D" id="1.20.120.330">
    <property type="entry name" value="Nucleotidyltransferases domain 2"/>
    <property type="match status" value="1"/>
</dbReference>
<reference evidence="2" key="1">
    <citation type="submission" date="2016-10" db="EMBL/GenBank/DDBJ databases">
        <authorList>
            <person name="Varghese N."/>
            <person name="Submissions S."/>
        </authorList>
    </citation>
    <scope>NUCLEOTIDE SEQUENCE [LARGE SCALE GENOMIC DNA]</scope>
    <source>
        <strain evidence="2">DSM 100420</strain>
    </source>
</reference>
<sequence length="176" mass="20029">MKNDAGGFVLRLNDERPRSRIILASSYIEELIRQGVLACLNRNKAAEALFGEDGRMNASQTRQFAEALGLISCEEANAVKTLAQVRNRFSHDWRADFTGLDIQRICERFGIINIRHSSEMDSHQVAFAKADYIGISLVEVLGNRFVWARESSPYSSMRIKHILVDPESNQRTVEWK</sequence>
<dbReference type="AlphaFoldDB" id="A0A1H3SX57"/>
<dbReference type="STRING" id="1244108.SAMN05444004_11411"/>
<dbReference type="InterPro" id="IPR038026">
    <property type="entry name" value="MtlR-like_sf"/>
</dbReference>
<dbReference type="Proteomes" id="UP000198914">
    <property type="component" value="Unassembled WGS sequence"/>
</dbReference>